<dbReference type="STRING" id="101127.A0A1X2G6X1"/>
<name>A0A1X2G6X1_9FUNG</name>
<evidence type="ECO:0000313" key="3">
    <source>
        <dbReference type="Proteomes" id="UP000242146"/>
    </source>
</evidence>
<dbReference type="OrthoDB" id="2278929at2759"/>
<keyword evidence="3" id="KW-1185">Reference proteome</keyword>
<evidence type="ECO:0000256" key="1">
    <source>
        <dbReference type="SAM" id="SignalP"/>
    </source>
</evidence>
<sequence>MPLFKRHEVQWVLIIEISASTCADMGNGYPYCAPVTSDVWNNGSYYEFVWNYNYPAYVNVNALDLHLYYNQNLQMVEVKNWTNIPTSQGQLSVQVDDSWFPSLSYGISKNWTLYGLYVPNGFNASQILTDHYSIYPKQFNFTATRR</sequence>
<dbReference type="EMBL" id="MCGT01000036">
    <property type="protein sequence ID" value="ORX46722.1"/>
    <property type="molecule type" value="Genomic_DNA"/>
</dbReference>
<dbReference type="AlphaFoldDB" id="A0A1X2G6X1"/>
<comment type="caution">
    <text evidence="2">The sequence shown here is derived from an EMBL/GenBank/DDBJ whole genome shotgun (WGS) entry which is preliminary data.</text>
</comment>
<feature type="signal peptide" evidence="1">
    <location>
        <begin position="1"/>
        <end position="23"/>
    </location>
</feature>
<evidence type="ECO:0000313" key="2">
    <source>
        <dbReference type="EMBL" id="ORX46722.1"/>
    </source>
</evidence>
<reference evidence="2 3" key="1">
    <citation type="submission" date="2016-07" db="EMBL/GenBank/DDBJ databases">
        <title>Pervasive Adenine N6-methylation of Active Genes in Fungi.</title>
        <authorList>
            <consortium name="DOE Joint Genome Institute"/>
            <person name="Mondo S.J."/>
            <person name="Dannebaum R.O."/>
            <person name="Kuo R.C."/>
            <person name="Labutti K."/>
            <person name="Haridas S."/>
            <person name="Kuo A."/>
            <person name="Salamov A."/>
            <person name="Ahrendt S.R."/>
            <person name="Lipzen A."/>
            <person name="Sullivan W."/>
            <person name="Andreopoulos W.B."/>
            <person name="Clum A."/>
            <person name="Lindquist E."/>
            <person name="Daum C."/>
            <person name="Ramamoorthy G.K."/>
            <person name="Gryganskyi A."/>
            <person name="Culley D."/>
            <person name="Magnuson J.K."/>
            <person name="James T.Y."/>
            <person name="O'Malley M.A."/>
            <person name="Stajich J.E."/>
            <person name="Spatafora J.W."/>
            <person name="Visel A."/>
            <person name="Grigoriev I.V."/>
        </authorList>
    </citation>
    <scope>NUCLEOTIDE SEQUENCE [LARGE SCALE GENOMIC DNA]</scope>
    <source>
        <strain evidence="2 3">NRRL 3301</strain>
    </source>
</reference>
<organism evidence="2 3">
    <name type="scientific">Hesseltinella vesiculosa</name>
    <dbReference type="NCBI Taxonomy" id="101127"/>
    <lineage>
        <taxon>Eukaryota</taxon>
        <taxon>Fungi</taxon>
        <taxon>Fungi incertae sedis</taxon>
        <taxon>Mucoromycota</taxon>
        <taxon>Mucoromycotina</taxon>
        <taxon>Mucoromycetes</taxon>
        <taxon>Mucorales</taxon>
        <taxon>Cunninghamellaceae</taxon>
        <taxon>Hesseltinella</taxon>
    </lineage>
</organism>
<feature type="non-terminal residue" evidence="2">
    <location>
        <position position="146"/>
    </location>
</feature>
<keyword evidence="1" id="KW-0732">Signal</keyword>
<gene>
    <name evidence="2" type="ORF">DM01DRAFT_1293523</name>
</gene>
<proteinExistence type="predicted"/>
<protein>
    <submittedName>
        <fullName evidence="2">Uncharacterized protein</fullName>
    </submittedName>
</protein>
<dbReference type="Proteomes" id="UP000242146">
    <property type="component" value="Unassembled WGS sequence"/>
</dbReference>
<feature type="chain" id="PRO_5012100653" evidence="1">
    <location>
        <begin position="24"/>
        <end position="146"/>
    </location>
</feature>
<accession>A0A1X2G6X1</accession>